<name>A0A8J5JEN4_HOMAM</name>
<organism evidence="1 2">
    <name type="scientific">Homarus americanus</name>
    <name type="common">American lobster</name>
    <dbReference type="NCBI Taxonomy" id="6706"/>
    <lineage>
        <taxon>Eukaryota</taxon>
        <taxon>Metazoa</taxon>
        <taxon>Ecdysozoa</taxon>
        <taxon>Arthropoda</taxon>
        <taxon>Crustacea</taxon>
        <taxon>Multicrustacea</taxon>
        <taxon>Malacostraca</taxon>
        <taxon>Eumalacostraca</taxon>
        <taxon>Eucarida</taxon>
        <taxon>Decapoda</taxon>
        <taxon>Pleocyemata</taxon>
        <taxon>Astacidea</taxon>
        <taxon>Nephropoidea</taxon>
        <taxon>Nephropidae</taxon>
        <taxon>Homarus</taxon>
    </lineage>
</organism>
<dbReference type="EMBL" id="JAHLQT010044763">
    <property type="protein sequence ID" value="KAG7154240.1"/>
    <property type="molecule type" value="Genomic_DNA"/>
</dbReference>
<evidence type="ECO:0000313" key="1">
    <source>
        <dbReference type="EMBL" id="KAG7154240.1"/>
    </source>
</evidence>
<comment type="caution">
    <text evidence="1">The sequence shown here is derived from an EMBL/GenBank/DDBJ whole genome shotgun (WGS) entry which is preliminary data.</text>
</comment>
<sequence length="66" mass="7180">MTATHCYNLKLDLSWLPHSLHPQAGSVMTTTATPQAGSVMAATHSHNLKLDLHDCHSPLHPKLDLS</sequence>
<proteinExistence type="predicted"/>
<reference evidence="1" key="1">
    <citation type="journal article" date="2021" name="Sci. Adv.">
        <title>The American lobster genome reveals insights on longevity, neural, and immune adaptations.</title>
        <authorList>
            <person name="Polinski J.M."/>
            <person name="Zimin A.V."/>
            <person name="Clark K.F."/>
            <person name="Kohn A.B."/>
            <person name="Sadowski N."/>
            <person name="Timp W."/>
            <person name="Ptitsyn A."/>
            <person name="Khanna P."/>
            <person name="Romanova D.Y."/>
            <person name="Williams P."/>
            <person name="Greenwood S.J."/>
            <person name="Moroz L.L."/>
            <person name="Walt D.R."/>
            <person name="Bodnar A.G."/>
        </authorList>
    </citation>
    <scope>NUCLEOTIDE SEQUENCE</scope>
    <source>
        <strain evidence="1">GMGI-L3</strain>
    </source>
</reference>
<accession>A0A8J5JEN4</accession>
<evidence type="ECO:0000313" key="2">
    <source>
        <dbReference type="Proteomes" id="UP000747542"/>
    </source>
</evidence>
<dbReference type="Proteomes" id="UP000747542">
    <property type="component" value="Unassembled WGS sequence"/>
</dbReference>
<gene>
    <name evidence="1" type="ORF">Hamer_G026321</name>
</gene>
<protein>
    <submittedName>
        <fullName evidence="1">Uncharacterized protein</fullName>
    </submittedName>
</protein>
<keyword evidence="2" id="KW-1185">Reference proteome</keyword>
<dbReference type="AlphaFoldDB" id="A0A8J5JEN4"/>